<gene>
    <name evidence="1" type="ORF">IQ236_17040</name>
</gene>
<dbReference type="PANTHER" id="PTHR36015:SF6">
    <property type="entry name" value="HOLLIDAY JUNCTION RESOLVASE MOC1, CHLOROPLASTIC-RELATED"/>
    <property type="match status" value="1"/>
</dbReference>
<proteinExistence type="predicted"/>
<accession>A0ABR9UEL4</accession>
<dbReference type="EMBL" id="JADEWU010000042">
    <property type="protein sequence ID" value="MBE9144910.1"/>
    <property type="molecule type" value="Genomic_DNA"/>
</dbReference>
<dbReference type="PANTHER" id="PTHR36015">
    <property type="entry name" value="HOLLIDAY JUNCTION RESOLVASE MOC1, CHLOROPLASTIC-RELATED"/>
    <property type="match status" value="1"/>
</dbReference>
<dbReference type="Proteomes" id="UP000640725">
    <property type="component" value="Unassembled WGS sequence"/>
</dbReference>
<dbReference type="Gene3D" id="3.30.420.10">
    <property type="entry name" value="Ribonuclease H-like superfamily/Ribonuclease H"/>
    <property type="match status" value="1"/>
</dbReference>
<dbReference type="InterPro" id="IPR036397">
    <property type="entry name" value="RNaseH_sf"/>
</dbReference>
<sequence>MTTYQNFIGIDPGLSGAIASISPAGIHFIDCPTIKQNGKTKPNPTLMASELKQLVTLNSIIIIENVHAMPGQGVSSMFSFGMGYGVWLGIVAALNIPVEFVTPQCWKKYYGLSTDKESSRVKALQLFPNEANNLKLKKHHGRAEALLLAEYLRRKLSAKVA</sequence>
<reference evidence="1 2" key="1">
    <citation type="submission" date="2020-10" db="EMBL/GenBank/DDBJ databases">
        <authorList>
            <person name="Castelo-Branco R."/>
            <person name="Eusebio N."/>
            <person name="Adriana R."/>
            <person name="Vieira A."/>
            <person name="Brugerolle De Fraissinette N."/>
            <person name="Rezende De Castro R."/>
            <person name="Schneider M.P."/>
            <person name="Vasconcelos V."/>
            <person name="Leao P.N."/>
        </authorList>
    </citation>
    <scope>NUCLEOTIDE SEQUENCE [LARGE SCALE GENOMIC DNA]</scope>
    <source>
        <strain evidence="1 2">LEGE 06226</strain>
    </source>
</reference>
<organism evidence="1 2">
    <name type="scientific">Planktothrix mougeotii LEGE 06226</name>
    <dbReference type="NCBI Taxonomy" id="1828728"/>
    <lineage>
        <taxon>Bacteria</taxon>
        <taxon>Bacillati</taxon>
        <taxon>Cyanobacteriota</taxon>
        <taxon>Cyanophyceae</taxon>
        <taxon>Oscillatoriophycideae</taxon>
        <taxon>Oscillatoriales</taxon>
        <taxon>Microcoleaceae</taxon>
        <taxon>Planktothrix</taxon>
    </lineage>
</organism>
<dbReference type="InterPro" id="IPR012337">
    <property type="entry name" value="RNaseH-like_sf"/>
</dbReference>
<evidence type="ECO:0000313" key="1">
    <source>
        <dbReference type="EMBL" id="MBE9144910.1"/>
    </source>
</evidence>
<dbReference type="InterPro" id="IPR045290">
    <property type="entry name" value="MOC1-like"/>
</dbReference>
<dbReference type="CDD" id="cd22992">
    <property type="entry name" value="MOC1"/>
    <property type="match status" value="1"/>
</dbReference>
<comment type="caution">
    <text evidence="1">The sequence shown here is derived from an EMBL/GenBank/DDBJ whole genome shotgun (WGS) entry which is preliminary data.</text>
</comment>
<evidence type="ECO:0000313" key="2">
    <source>
        <dbReference type="Proteomes" id="UP000640725"/>
    </source>
</evidence>
<name>A0ABR9UEL4_9CYAN</name>
<dbReference type="RefSeq" id="WP_193870406.1">
    <property type="nucleotide sequence ID" value="NZ_JADEWU010000042.1"/>
</dbReference>
<protein>
    <submittedName>
        <fullName evidence="1">Uncharacterized protein</fullName>
    </submittedName>
</protein>
<keyword evidence="2" id="KW-1185">Reference proteome</keyword>
<dbReference type="SUPFAM" id="SSF53098">
    <property type="entry name" value="Ribonuclease H-like"/>
    <property type="match status" value="1"/>
</dbReference>